<dbReference type="SMART" id="SM00404">
    <property type="entry name" value="PTPc_motif"/>
    <property type="match status" value="1"/>
</dbReference>
<keyword evidence="7 11" id="KW-1133">Transmembrane helix</keyword>
<dbReference type="InterPro" id="IPR000387">
    <property type="entry name" value="Tyr_Pase_dom"/>
</dbReference>
<dbReference type="Pfam" id="PF24940">
    <property type="entry name" value="Fn3_Dep-1_5th"/>
    <property type="match status" value="1"/>
</dbReference>
<dbReference type="PANTHER" id="PTHR46957">
    <property type="entry name" value="CYTOKINE RECEPTOR"/>
    <property type="match status" value="1"/>
</dbReference>
<dbReference type="Pfam" id="PF24946">
    <property type="entry name" value="Fn3_Dep-1_4th"/>
    <property type="match status" value="1"/>
</dbReference>
<dbReference type="InterPro" id="IPR000242">
    <property type="entry name" value="PTP_cat"/>
</dbReference>
<dbReference type="PROSITE" id="PS50853">
    <property type="entry name" value="FN3"/>
    <property type="match status" value="2"/>
</dbReference>
<dbReference type="Gene3D" id="3.90.190.10">
    <property type="entry name" value="Protein tyrosine phosphatase superfamily"/>
    <property type="match status" value="1"/>
</dbReference>
<accession>A0AAF5Q3F4</accession>
<evidence type="ECO:0000256" key="3">
    <source>
        <dbReference type="ARBA" id="ARBA00022692"/>
    </source>
</evidence>
<dbReference type="InterPro" id="IPR056969">
    <property type="entry name" value="Fn3_Dep-1_6th"/>
</dbReference>
<dbReference type="WBParaSite" id="mrna-Wban_09476">
    <property type="protein sequence ID" value="mrna-Wban_09476"/>
    <property type="gene ID" value="Wban_09476"/>
</dbReference>
<evidence type="ECO:0000256" key="10">
    <source>
        <dbReference type="ARBA" id="ARBA00051722"/>
    </source>
</evidence>
<dbReference type="InterPro" id="IPR056966">
    <property type="entry name" value="Fn3_Dep-1_5th"/>
</dbReference>
<dbReference type="GO" id="GO:0004725">
    <property type="term" value="F:protein tyrosine phosphatase activity"/>
    <property type="evidence" value="ECO:0007669"/>
    <property type="project" value="UniProtKB-EC"/>
</dbReference>
<dbReference type="EC" id="3.1.3.48" evidence="2"/>
<dbReference type="SUPFAM" id="SSF49265">
    <property type="entry name" value="Fibronectin type III"/>
    <property type="match status" value="2"/>
</dbReference>
<evidence type="ECO:0000259" key="12">
    <source>
        <dbReference type="PROSITE" id="PS50055"/>
    </source>
</evidence>
<keyword evidence="9" id="KW-0325">Glycoprotein</keyword>
<evidence type="ECO:0000256" key="5">
    <source>
        <dbReference type="ARBA" id="ARBA00022801"/>
    </source>
</evidence>
<evidence type="ECO:0000259" key="14">
    <source>
        <dbReference type="PROSITE" id="PS50853"/>
    </source>
</evidence>
<evidence type="ECO:0000259" key="13">
    <source>
        <dbReference type="PROSITE" id="PS50056"/>
    </source>
</evidence>
<reference evidence="15" key="2">
    <citation type="journal article" date="2016" name="Mol. Ecol.">
        <title>Population genomics of the filarial nematode parasite Wuchereria bancrofti from mosquitoes.</title>
        <authorList>
            <person name="Small S.T."/>
            <person name="Reimer L.J."/>
            <person name="Tisch D.J."/>
            <person name="King C.L."/>
            <person name="Christensen B.M."/>
            <person name="Siba P.M."/>
            <person name="Kazura J.W."/>
            <person name="Serre D."/>
            <person name="Zimmerman P.A."/>
        </authorList>
    </citation>
    <scope>NUCLEOTIDE SEQUENCE</scope>
    <source>
        <strain evidence="15">pt0022</strain>
    </source>
</reference>
<dbReference type="PRINTS" id="PR00700">
    <property type="entry name" value="PRTYPHPHTASE"/>
</dbReference>
<evidence type="ECO:0000313" key="16">
    <source>
        <dbReference type="WBParaSite" id="mrna-Wban_09476"/>
    </source>
</evidence>
<dbReference type="CDD" id="cd00063">
    <property type="entry name" value="FN3"/>
    <property type="match status" value="2"/>
</dbReference>
<keyword evidence="5" id="KW-0378">Hydrolase</keyword>
<dbReference type="InterPro" id="IPR029021">
    <property type="entry name" value="Prot-tyrosine_phosphatase-like"/>
</dbReference>
<dbReference type="Gene3D" id="2.60.40.10">
    <property type="entry name" value="Immunoglobulins"/>
    <property type="match status" value="2"/>
</dbReference>
<feature type="domain" description="Fibronectin type-III" evidence="14">
    <location>
        <begin position="337"/>
        <end position="430"/>
    </location>
</feature>
<dbReference type="InterPro" id="IPR056967">
    <property type="entry name" value="Fn3_Dep-1_1st"/>
</dbReference>
<dbReference type="SMART" id="SM00194">
    <property type="entry name" value="PTPc"/>
    <property type="match status" value="1"/>
</dbReference>
<dbReference type="Proteomes" id="UP000093561">
    <property type="component" value="Unassembled WGS sequence"/>
</dbReference>
<dbReference type="InterPro" id="IPR016130">
    <property type="entry name" value="Tyr_Pase_AS"/>
</dbReference>
<evidence type="ECO:0000256" key="7">
    <source>
        <dbReference type="ARBA" id="ARBA00022989"/>
    </source>
</evidence>
<keyword evidence="3 11" id="KW-0812">Transmembrane</keyword>
<dbReference type="PROSITE" id="PS00383">
    <property type="entry name" value="TYR_PHOSPHATASE_1"/>
    <property type="match status" value="1"/>
</dbReference>
<reference evidence="16" key="3">
    <citation type="submission" date="2024-02" db="UniProtKB">
        <authorList>
            <consortium name="WormBaseParasite"/>
        </authorList>
    </citation>
    <scope>IDENTIFICATION</scope>
    <source>
        <strain evidence="16">pt0022</strain>
    </source>
</reference>
<organism evidence="15 16">
    <name type="scientific">Wuchereria bancrofti</name>
    <dbReference type="NCBI Taxonomy" id="6293"/>
    <lineage>
        <taxon>Eukaryota</taxon>
        <taxon>Metazoa</taxon>
        <taxon>Ecdysozoa</taxon>
        <taxon>Nematoda</taxon>
        <taxon>Chromadorea</taxon>
        <taxon>Rhabditida</taxon>
        <taxon>Spirurina</taxon>
        <taxon>Spiruromorpha</taxon>
        <taxon>Filarioidea</taxon>
        <taxon>Onchocercidae</taxon>
        <taxon>Wuchereria</taxon>
    </lineage>
</organism>
<evidence type="ECO:0000256" key="2">
    <source>
        <dbReference type="ARBA" id="ARBA00013064"/>
    </source>
</evidence>
<protein>
    <recommendedName>
        <fullName evidence="2">protein-tyrosine-phosphatase</fullName>
        <ecNumber evidence="2">3.1.3.48</ecNumber>
    </recommendedName>
</protein>
<dbReference type="InterPro" id="IPR050713">
    <property type="entry name" value="RTP_Phos/Ushers"/>
</dbReference>
<feature type="domain" description="Tyrosine-protein phosphatase" evidence="12">
    <location>
        <begin position="1256"/>
        <end position="1518"/>
    </location>
</feature>
<feature type="transmembrane region" description="Helical" evidence="11">
    <location>
        <begin position="14"/>
        <end position="36"/>
    </location>
</feature>
<dbReference type="PROSITE" id="PS50056">
    <property type="entry name" value="TYR_PHOSPHATASE_2"/>
    <property type="match status" value="1"/>
</dbReference>
<keyword evidence="4" id="KW-0732">Signal</keyword>
<comment type="subcellular location">
    <subcellularLocation>
        <location evidence="1">Membrane</location>
        <topology evidence="1">Single-pass type I membrane protein</topology>
    </subcellularLocation>
</comment>
<name>A0AAF5Q3F4_WUCBA</name>
<evidence type="ECO:0000256" key="11">
    <source>
        <dbReference type="SAM" id="Phobius"/>
    </source>
</evidence>
<reference evidence="15" key="1">
    <citation type="submission" date="2015-03" db="EMBL/GenBank/DDBJ databases">
        <title>Wuchereria bancrofti Genome Sequencing Papua New Guinea Strain.</title>
        <authorList>
            <person name="Small S.T."/>
            <person name="Serre D."/>
            <person name="Zimmerman P.A."/>
        </authorList>
    </citation>
    <scope>NUCLEOTIDE SEQUENCE [LARGE SCALE GENOMIC DNA]</scope>
    <source>
        <strain evidence="15">pt0022</strain>
    </source>
</reference>
<evidence type="ECO:0000313" key="15">
    <source>
        <dbReference type="Proteomes" id="UP000093561"/>
    </source>
</evidence>
<feature type="transmembrane region" description="Helical" evidence="11">
    <location>
        <begin position="48"/>
        <end position="69"/>
    </location>
</feature>
<feature type="domain" description="Fibronectin type-III" evidence="14">
    <location>
        <begin position="747"/>
        <end position="862"/>
    </location>
</feature>
<comment type="catalytic activity">
    <reaction evidence="10">
        <text>O-phospho-L-tyrosyl-[protein] + H2O = L-tyrosyl-[protein] + phosphate</text>
        <dbReference type="Rhea" id="RHEA:10684"/>
        <dbReference type="Rhea" id="RHEA-COMP:10136"/>
        <dbReference type="Rhea" id="RHEA-COMP:20101"/>
        <dbReference type="ChEBI" id="CHEBI:15377"/>
        <dbReference type="ChEBI" id="CHEBI:43474"/>
        <dbReference type="ChEBI" id="CHEBI:46858"/>
        <dbReference type="ChEBI" id="CHEBI:61978"/>
        <dbReference type="EC" id="3.1.3.48"/>
    </reaction>
</comment>
<dbReference type="InterPro" id="IPR057482">
    <property type="entry name" value="Fn3_Dep-1_3rd"/>
</dbReference>
<dbReference type="InterPro" id="IPR036116">
    <property type="entry name" value="FN3_sf"/>
</dbReference>
<keyword evidence="8 11" id="KW-0472">Membrane</keyword>
<dbReference type="Pfam" id="PF24943">
    <property type="entry name" value="Fn3_Dep-1_2nd"/>
    <property type="match status" value="1"/>
</dbReference>
<dbReference type="Pfam" id="PF24950">
    <property type="entry name" value="Fn3_Dep-1_6th"/>
    <property type="match status" value="1"/>
</dbReference>
<evidence type="ECO:0000256" key="1">
    <source>
        <dbReference type="ARBA" id="ARBA00004479"/>
    </source>
</evidence>
<dbReference type="SUPFAM" id="SSF52799">
    <property type="entry name" value="(Phosphotyrosine protein) phosphatases II"/>
    <property type="match status" value="1"/>
</dbReference>
<evidence type="ECO:0000256" key="6">
    <source>
        <dbReference type="ARBA" id="ARBA00022912"/>
    </source>
</evidence>
<dbReference type="Pfam" id="PF00041">
    <property type="entry name" value="fn3"/>
    <property type="match status" value="1"/>
</dbReference>
<dbReference type="Pfam" id="PF24942">
    <property type="entry name" value="Fn3_Dep-1_1st"/>
    <property type="match status" value="1"/>
</dbReference>
<proteinExistence type="predicted"/>
<dbReference type="InterPro" id="IPR056970">
    <property type="entry name" value="Fn3_Dep-1_4th"/>
</dbReference>
<dbReference type="InterPro" id="IPR003595">
    <property type="entry name" value="Tyr_Pase_cat"/>
</dbReference>
<dbReference type="FunFam" id="3.90.190.10:FF:000009">
    <property type="entry name" value="Receptor-type tyrosine-protein phosphatase beta"/>
    <property type="match status" value="1"/>
</dbReference>
<dbReference type="InterPro" id="IPR003961">
    <property type="entry name" value="FN3_dom"/>
</dbReference>
<dbReference type="SMART" id="SM00060">
    <property type="entry name" value="FN3"/>
    <property type="match status" value="4"/>
</dbReference>
<dbReference type="PROSITE" id="PS50055">
    <property type="entry name" value="TYR_PHOSPHATASE_PTP"/>
    <property type="match status" value="1"/>
</dbReference>
<evidence type="ECO:0000256" key="4">
    <source>
        <dbReference type="ARBA" id="ARBA00022729"/>
    </source>
</evidence>
<evidence type="ECO:0000256" key="9">
    <source>
        <dbReference type="ARBA" id="ARBA00023180"/>
    </source>
</evidence>
<dbReference type="PANTHER" id="PTHR46957:SF3">
    <property type="entry name" value="CYTOKINE RECEPTOR"/>
    <property type="match status" value="1"/>
</dbReference>
<dbReference type="InterPro" id="IPR013783">
    <property type="entry name" value="Ig-like_fold"/>
</dbReference>
<evidence type="ECO:0000256" key="8">
    <source>
        <dbReference type="ARBA" id="ARBA00023136"/>
    </source>
</evidence>
<sequence length="1628" mass="183128">MKPNLDFREIFSDAVGTIIAHFTVVIARAVIYSEVIKLKNVLKKFLKYYFIFHLISTANSQFSFNWVSFQNGLGNTSSVAPYQEILNEELYIKTLRGDPRSTTFVIDDSVLVDTTNKSQVFHKSKSIRSRQLFQRSLSTLPDFSIEKSPRDRSTLLTVILPRSPTNFGQFIAKVVDISPVVNLSERDINRTFLASPSDFKTISIHSLHPGHQYSVTVIGRRKGESQLIKEERVITDPVAPDFASPNASVLSFHTNITLRALKPEKALQDSYQISYVQLDPLRHFPKLEVNDIPEQRYIEIYLGNLMPGQNYNVSITPQIKDVEGRPWNGILTTKPYSPENLTVTELNTSCLRLSWFLTSRTGADSISIGYRLDKTNSPLTEVMVQSNQRSVDICSGLQPGRTYIFIARTKKNSETSDDVKLLYTVKPKAPENLKILTDYEKRKFRLVMDIAPESESYVEKCFVSLVNEKLDVVEKLSSVDSSNSTSAARECSIYVDLYPGQRYEVSAKTISENASSNIISKSFALQPAFDMETFGLQLSESDGTLMLKWPVAEMAQARLDDVWENIVGPDSTLHLRVDPLSKSMWQEQSKRFERRQYERDPLTIPKLRRGACYRVQIYTVTKSGIASAQKFEEFLRISAPKVNITAKEIAKSTASFRAILESPVIFDPPECNLHIVVLDMRNITIYDRTTPLTPEISPVVLEGLQPYHRYIISSQVICGKVNDMSCLPKLRAMEPIFFETRQDRPGPVRSLMVRILNPYSVQLFWLPPSLPNGIITHYIIGIHSMEDDREDDWSVSVGAAVNSPPLSFHDNNTKTNNKQQPIEAVVDNLVGGLRYRMDVRAVTEAGEGDYSAVSDTVHVEMPILPPPRPSSRIEIVYNTIHSTDMGIRYSTSMFNTKHGYLKKSALIVAEVSNNSENIINSIIDGQNKTLTWGQAQQFDLWPAYVAVETTIEPLRKFIPPHFVSEIIGADGTCGDIEVDTICNGPLKPATSYRFKLRLYTSPDMWTDSEYSEIATTKASPTLFTLGSVTTVLLLLLVVGIASLTTFFAWKKRRKSCPRIYGSQQHPYTYSQQFLGSVGEREDREVTRIGIGILRPNFAYSTSATNQHKQEQNITGDGEVFSHWAVLKMIMAERAAQCLAKLGLNTATTTATSTNILHSQISQPQNIITTTDSTTIVSAKPNDLVTTSGHHRRSRSLRERTGVDQRLERLPSGPVTLQKFTPHTVIPESNIDKSRPVLVNNFAEHVRLMSADSDFRFSEEYEDLKLVGHGQTCIAADLTVNRAKNRFTNILPYDHSRVKLTPTDDDDGSDYVNASYIPGFNSRREFIAAQGPLPSTRDHFWRVVWEQHCPAIIALTKCVEKGRDKCHQYWPDNDQLSVLYADIEVTLMNETVYKEFTVRELKLTNISEPVAPSRTVKHLHYMAWPDFGVPEYAAGLVRFVRLFRTRLPPSPSNKPTVVHCSAGVGRSGTFIALDRLMQCAAKNLPLDVFGIVYEMRLDRCHMVQNEQQYIFIHHCLLYVLETQYDMATNLIGNSLSQVGSNQGTTTSAFLSDNVVIDFPNSITSNDVGNNLNAGITENDVQIICSNGSTTFIGTALQHQPNTTWITTPRVEVHLNPAFDDDEGIAESGL</sequence>
<feature type="transmembrane region" description="Helical" evidence="11">
    <location>
        <begin position="1022"/>
        <end position="1049"/>
    </location>
</feature>
<feature type="domain" description="Tyrosine specific protein phosphatases" evidence="13">
    <location>
        <begin position="1436"/>
        <end position="1509"/>
    </location>
</feature>
<dbReference type="Pfam" id="PF00102">
    <property type="entry name" value="Y_phosphatase"/>
    <property type="match status" value="1"/>
</dbReference>
<dbReference type="GO" id="GO:0016020">
    <property type="term" value="C:membrane"/>
    <property type="evidence" value="ECO:0007669"/>
    <property type="project" value="UniProtKB-SubCell"/>
</dbReference>
<keyword evidence="6" id="KW-0904">Protein phosphatase</keyword>
<dbReference type="InterPro" id="IPR056968">
    <property type="entry name" value="Fn3_Dep-1_2nd"/>
</dbReference>
<dbReference type="Pfam" id="PF25300">
    <property type="entry name" value="Fn3_Dep-1_3rd"/>
    <property type="match status" value="1"/>
</dbReference>